<accession>D2RG56</accession>
<dbReference type="GO" id="GO:0005829">
    <property type="term" value="C:cytosol"/>
    <property type="evidence" value="ECO:0007669"/>
    <property type="project" value="TreeGrafter"/>
</dbReference>
<evidence type="ECO:0000256" key="7">
    <source>
        <dbReference type="ARBA" id="ARBA00023239"/>
    </source>
</evidence>
<reference evidence="10 11" key="1">
    <citation type="journal article" date="2010" name="Stand. Genomic Sci.">
        <title>Complete genome sequence of Archaeoglobus profundus type strain (AV18).</title>
        <authorList>
            <person name="von Jan M."/>
            <person name="Lapidus A."/>
            <person name="Del Rio T.G."/>
            <person name="Copeland A."/>
            <person name="Tice H."/>
            <person name="Cheng J.F."/>
            <person name="Lucas S."/>
            <person name="Chen F."/>
            <person name="Nolan M."/>
            <person name="Goodwin L."/>
            <person name="Han C."/>
            <person name="Pitluck S."/>
            <person name="Liolios K."/>
            <person name="Ivanova N."/>
            <person name="Mavromatis K."/>
            <person name="Ovchinnikova G."/>
            <person name="Chertkov O."/>
            <person name="Pati A."/>
            <person name="Chen A."/>
            <person name="Palaniappan K."/>
            <person name="Land M."/>
            <person name="Hauser L."/>
            <person name="Chang Y.J."/>
            <person name="Jeffries C.D."/>
            <person name="Saunders E."/>
            <person name="Brettin T."/>
            <person name="Detter J.C."/>
            <person name="Chain P."/>
            <person name="Eichinger K."/>
            <person name="Huber H."/>
            <person name="Spring S."/>
            <person name="Rohde M."/>
            <person name="Goker M."/>
            <person name="Wirth R."/>
            <person name="Woyke T."/>
            <person name="Bristow J."/>
            <person name="Eisen J.A."/>
            <person name="Markowitz V."/>
            <person name="Hugenholtz P."/>
            <person name="Kyrpides N.C."/>
            <person name="Klenk H.P."/>
        </authorList>
    </citation>
    <scope>NUCLEOTIDE SEQUENCE [LARGE SCALE GENOMIC DNA]</scope>
    <source>
        <strain evidence="11">DSM 5631 / JCM 9629 / NBRC 100127 / Av18</strain>
    </source>
</reference>
<dbReference type="EMBL" id="CP001857">
    <property type="protein sequence ID" value="ADB57281.1"/>
    <property type="molecule type" value="Genomic_DNA"/>
</dbReference>
<dbReference type="PROSITE" id="PS51273">
    <property type="entry name" value="GATASE_TYPE_1"/>
    <property type="match status" value="1"/>
</dbReference>
<dbReference type="InterPro" id="IPR017926">
    <property type="entry name" value="GATASE"/>
</dbReference>
<protein>
    <recommendedName>
        <fullName evidence="2">anthranilate synthase</fullName>
        <ecNumber evidence="2">4.1.3.27</ecNumber>
    </recommendedName>
</protein>
<keyword evidence="7" id="KW-0456">Lyase</keyword>
<dbReference type="OrthoDB" id="3321at2157"/>
<keyword evidence="6" id="KW-0057">Aromatic amino acid biosynthesis</keyword>
<evidence type="ECO:0000256" key="6">
    <source>
        <dbReference type="ARBA" id="ARBA00023141"/>
    </source>
</evidence>
<dbReference type="PANTHER" id="PTHR43418">
    <property type="entry name" value="MULTIFUNCTIONAL TRYPTOPHAN BIOSYNTHESIS PROTEIN-RELATED"/>
    <property type="match status" value="1"/>
</dbReference>
<organism evidence="10 11">
    <name type="scientific">Archaeoglobus profundus (strain DSM 5631 / JCM 9629 / NBRC 100127 / Av18)</name>
    <dbReference type="NCBI Taxonomy" id="572546"/>
    <lineage>
        <taxon>Archaea</taxon>
        <taxon>Methanobacteriati</taxon>
        <taxon>Methanobacteriota</taxon>
        <taxon>Archaeoglobi</taxon>
        <taxon>Archaeoglobales</taxon>
        <taxon>Archaeoglobaceae</taxon>
        <taxon>Archaeoglobus</taxon>
    </lineage>
</organism>
<dbReference type="SUPFAM" id="SSF52317">
    <property type="entry name" value="Class I glutamine amidotransferase-like"/>
    <property type="match status" value="1"/>
</dbReference>
<name>D2RG56_ARCPA</name>
<comment type="catalytic activity">
    <reaction evidence="8">
        <text>chorismate + L-glutamine = anthranilate + pyruvate + L-glutamate + H(+)</text>
        <dbReference type="Rhea" id="RHEA:21732"/>
        <dbReference type="ChEBI" id="CHEBI:15361"/>
        <dbReference type="ChEBI" id="CHEBI:15378"/>
        <dbReference type="ChEBI" id="CHEBI:16567"/>
        <dbReference type="ChEBI" id="CHEBI:29748"/>
        <dbReference type="ChEBI" id="CHEBI:29985"/>
        <dbReference type="ChEBI" id="CHEBI:58359"/>
        <dbReference type="EC" id="4.1.3.27"/>
    </reaction>
</comment>
<dbReference type="GO" id="GO:0004049">
    <property type="term" value="F:anthranilate synthase activity"/>
    <property type="evidence" value="ECO:0007669"/>
    <property type="project" value="UniProtKB-EC"/>
</dbReference>
<evidence type="ECO:0000256" key="4">
    <source>
        <dbReference type="ARBA" id="ARBA00022822"/>
    </source>
</evidence>
<dbReference type="NCBIfam" id="TIGR00566">
    <property type="entry name" value="trpG_papA"/>
    <property type="match status" value="1"/>
</dbReference>
<dbReference type="PRINTS" id="PR00096">
    <property type="entry name" value="GATASE"/>
</dbReference>
<keyword evidence="5 10" id="KW-0315">Glutamine amidotransferase</keyword>
<dbReference type="InterPro" id="IPR029062">
    <property type="entry name" value="Class_I_gatase-like"/>
</dbReference>
<dbReference type="HOGENOM" id="CLU_014340_1_2_2"/>
<dbReference type="MEROPS" id="C26.959"/>
<dbReference type="PRINTS" id="PR00099">
    <property type="entry name" value="CPSGATASE"/>
</dbReference>
<dbReference type="InterPro" id="IPR006221">
    <property type="entry name" value="TrpG/PapA_dom"/>
</dbReference>
<dbReference type="PaxDb" id="572546-Arcpr_0210"/>
<evidence type="ECO:0000256" key="5">
    <source>
        <dbReference type="ARBA" id="ARBA00022962"/>
    </source>
</evidence>
<evidence type="ECO:0000256" key="8">
    <source>
        <dbReference type="ARBA" id="ARBA00047683"/>
    </source>
</evidence>
<dbReference type="KEGG" id="apo:Arcpr_0210"/>
<dbReference type="GO" id="GO:0000162">
    <property type="term" value="P:L-tryptophan biosynthetic process"/>
    <property type="evidence" value="ECO:0007669"/>
    <property type="project" value="UniProtKB-KW"/>
</dbReference>
<evidence type="ECO:0000256" key="2">
    <source>
        <dbReference type="ARBA" id="ARBA00012266"/>
    </source>
</evidence>
<dbReference type="PANTHER" id="PTHR43418:SF4">
    <property type="entry name" value="MULTIFUNCTIONAL TRYPTOPHAN BIOSYNTHESIS PROTEIN"/>
    <property type="match status" value="1"/>
</dbReference>
<evidence type="ECO:0000256" key="1">
    <source>
        <dbReference type="ARBA" id="ARBA00004873"/>
    </source>
</evidence>
<sequence>MIVLIDNRDSFVWNLAEYASIFTKVKVLPNTVSLAEIKKLNPKGIIISPGPSSPDSKRDVGISPKVVLEIDVPILGVCLGHQIIAHVFGGVVNRVKPMHGKSSVIKHDGEGIFKGVKNPIEVGRYHSLAVLKVPKGFKVTAKVIDDDLVMGIRSRDERIEGVQFHPESVLTPREEGLKMIRNFVEMCHVR</sequence>
<evidence type="ECO:0000256" key="3">
    <source>
        <dbReference type="ARBA" id="ARBA00022605"/>
    </source>
</evidence>
<evidence type="ECO:0000259" key="9">
    <source>
        <dbReference type="Pfam" id="PF00117"/>
    </source>
</evidence>
<dbReference type="FunFam" id="3.40.50.880:FF:000003">
    <property type="entry name" value="Anthranilate synthase component II"/>
    <property type="match status" value="1"/>
</dbReference>
<dbReference type="Pfam" id="PF00117">
    <property type="entry name" value="GATase"/>
    <property type="match status" value="1"/>
</dbReference>
<dbReference type="AlphaFoldDB" id="D2RG56"/>
<evidence type="ECO:0000313" key="10">
    <source>
        <dbReference type="EMBL" id="ADB57281.1"/>
    </source>
</evidence>
<dbReference type="eggNOG" id="arCOG00086">
    <property type="taxonomic scope" value="Archaea"/>
</dbReference>
<dbReference type="Gene3D" id="3.40.50.880">
    <property type="match status" value="1"/>
</dbReference>
<keyword evidence="4" id="KW-0822">Tryptophan biosynthesis</keyword>
<dbReference type="EC" id="4.1.3.27" evidence="2"/>
<gene>
    <name evidence="10" type="ordered locus">Arcpr_0210</name>
</gene>
<evidence type="ECO:0000313" key="11">
    <source>
        <dbReference type="Proteomes" id="UP000001901"/>
    </source>
</evidence>
<feature type="domain" description="Glutamine amidotransferase" evidence="9">
    <location>
        <begin position="3"/>
        <end position="184"/>
    </location>
</feature>
<dbReference type="PRINTS" id="PR00097">
    <property type="entry name" value="ANTSNTHASEII"/>
</dbReference>
<comment type="pathway">
    <text evidence="1">Amino-acid biosynthesis; L-tryptophan biosynthesis; L-tryptophan from chorismate: step 1/5.</text>
</comment>
<dbReference type="CDD" id="cd01743">
    <property type="entry name" value="GATase1_Anthranilate_Synthase"/>
    <property type="match status" value="1"/>
</dbReference>
<dbReference type="InterPro" id="IPR050472">
    <property type="entry name" value="Anth_synth/Amidotransfase"/>
</dbReference>
<dbReference type="Proteomes" id="UP000001901">
    <property type="component" value="Chromosome"/>
</dbReference>
<keyword evidence="3" id="KW-0028">Amino-acid biosynthesis</keyword>
<dbReference type="GeneID" id="8738860"/>
<keyword evidence="11" id="KW-1185">Reference proteome</keyword>
<dbReference type="STRING" id="572546.Arcpr_0210"/>
<proteinExistence type="predicted"/>
<dbReference type="RefSeq" id="WP_012939617.1">
    <property type="nucleotide sequence ID" value="NC_013741.1"/>
</dbReference>